<comment type="caution">
    <text evidence="2">The sequence shown here is derived from an EMBL/GenBank/DDBJ whole genome shotgun (WGS) entry which is preliminary data.</text>
</comment>
<keyword evidence="3" id="KW-1185">Reference proteome</keyword>
<evidence type="ECO:0008006" key="4">
    <source>
        <dbReference type="Google" id="ProtNLM"/>
    </source>
</evidence>
<sequence>MDFDTVADELYGLRPEDFTAARNVRAAEARTAGDRALAEKIAKLRRPSLSAWACNLLVREQPGEVEPLLRLGEGLRQAHRDLDGGQLRELSRRQHALITALARQARRLAAEAGHPVGEDVQQEVESTLHAVLADPDAAREWADGRLVKPLSAAVGFPTATEKAVPRRTPGPPPSSGRSAPAARSDAEAEERRREIARARQEVEEAQRELRDREEGAAAAHREAKDAQQLVERLQRRVDELTEELRRAREEQRQARTAERAARERARTADGRAAEAKRRADSATAQLPGLIAQDR</sequence>
<organism evidence="2 3">
    <name type="scientific">Streptomyces bullii</name>
    <dbReference type="NCBI Taxonomy" id="349910"/>
    <lineage>
        <taxon>Bacteria</taxon>
        <taxon>Bacillati</taxon>
        <taxon>Actinomycetota</taxon>
        <taxon>Actinomycetes</taxon>
        <taxon>Kitasatosporales</taxon>
        <taxon>Streptomycetaceae</taxon>
        <taxon>Streptomyces</taxon>
    </lineage>
</organism>
<reference evidence="3" key="1">
    <citation type="journal article" date="2019" name="Int. J. Syst. Evol. Microbiol.">
        <title>The Global Catalogue of Microorganisms (GCM) 10K type strain sequencing project: providing services to taxonomists for standard genome sequencing and annotation.</title>
        <authorList>
            <consortium name="The Broad Institute Genomics Platform"/>
            <consortium name="The Broad Institute Genome Sequencing Center for Infectious Disease"/>
            <person name="Wu L."/>
            <person name="Ma J."/>
        </authorList>
    </citation>
    <scope>NUCLEOTIDE SEQUENCE [LARGE SCALE GENOMIC DNA]</scope>
    <source>
        <strain evidence="3">CGMCC 4.7248</strain>
    </source>
</reference>
<accession>A0ABW0UVL7</accession>
<evidence type="ECO:0000313" key="3">
    <source>
        <dbReference type="Proteomes" id="UP001596154"/>
    </source>
</evidence>
<feature type="compositionally biased region" description="Basic and acidic residues" evidence="1">
    <location>
        <begin position="245"/>
        <end position="280"/>
    </location>
</feature>
<evidence type="ECO:0000256" key="1">
    <source>
        <dbReference type="SAM" id="MobiDB-lite"/>
    </source>
</evidence>
<evidence type="ECO:0000313" key="2">
    <source>
        <dbReference type="EMBL" id="MFC5637133.1"/>
    </source>
</evidence>
<dbReference type="RefSeq" id="WP_381026076.1">
    <property type="nucleotide sequence ID" value="NZ_JBHSNY010000009.1"/>
</dbReference>
<protein>
    <recommendedName>
        <fullName evidence="4">Transposase</fullName>
    </recommendedName>
</protein>
<name>A0ABW0UVL7_9ACTN</name>
<feature type="region of interest" description="Disordered" evidence="1">
    <location>
        <begin position="158"/>
        <end position="227"/>
    </location>
</feature>
<dbReference type="Proteomes" id="UP001596154">
    <property type="component" value="Unassembled WGS sequence"/>
</dbReference>
<proteinExistence type="predicted"/>
<gene>
    <name evidence="2" type="ORF">ACFPZJ_25675</name>
</gene>
<feature type="compositionally biased region" description="Basic and acidic residues" evidence="1">
    <location>
        <begin position="184"/>
        <end position="225"/>
    </location>
</feature>
<feature type="region of interest" description="Disordered" evidence="1">
    <location>
        <begin position="245"/>
        <end position="294"/>
    </location>
</feature>
<dbReference type="Gene3D" id="1.20.120.330">
    <property type="entry name" value="Nucleotidyltransferases domain 2"/>
    <property type="match status" value="1"/>
</dbReference>
<dbReference type="EMBL" id="JBHSNY010000009">
    <property type="protein sequence ID" value="MFC5637133.1"/>
    <property type="molecule type" value="Genomic_DNA"/>
</dbReference>